<evidence type="ECO:0000313" key="2">
    <source>
        <dbReference type="EMBL" id="ORO56914.1"/>
    </source>
</evidence>
<feature type="transmembrane region" description="Helical" evidence="1">
    <location>
        <begin position="44"/>
        <end position="62"/>
    </location>
</feature>
<gene>
    <name evidence="2" type="ORF">B7721_03315</name>
</gene>
<accession>A0A1X1H9M0</accession>
<keyword evidence="1" id="KW-0812">Transmembrane</keyword>
<feature type="transmembrane region" description="Helical" evidence="1">
    <location>
        <begin position="255"/>
        <end position="274"/>
    </location>
</feature>
<feature type="transmembrane region" description="Helical" evidence="1">
    <location>
        <begin position="171"/>
        <end position="195"/>
    </location>
</feature>
<feature type="transmembrane region" description="Helical" evidence="1">
    <location>
        <begin position="83"/>
        <end position="102"/>
    </location>
</feature>
<reference evidence="2 3" key="1">
    <citation type="journal article" date="2016" name="Eur. J. Clin. Microbiol. Infect. Dis.">
        <title>Whole genome sequencing as a tool for phylogenetic analysis of clinical strains of Mitis group streptococci.</title>
        <authorList>
            <person name="Rasmussen L.H."/>
            <person name="Dargis R."/>
            <person name="Hojholt K."/>
            <person name="Christensen J.J."/>
            <person name="Skovgaard O."/>
            <person name="Justesen U.S."/>
            <person name="Rosenvinge F.S."/>
            <person name="Moser C."/>
            <person name="Lukjancenko O."/>
            <person name="Rasmussen S."/>
            <person name="Nielsen X.C."/>
        </authorList>
    </citation>
    <scope>NUCLEOTIDE SEQUENCE [LARGE SCALE GENOMIC DNA]</scope>
    <source>
        <strain evidence="2 3">RH_57980_07</strain>
    </source>
</reference>
<feature type="transmembrane region" description="Helical" evidence="1">
    <location>
        <begin position="147"/>
        <end position="165"/>
    </location>
</feature>
<protein>
    <submittedName>
        <fullName evidence="2">Uncharacterized protein</fullName>
    </submittedName>
</protein>
<evidence type="ECO:0000313" key="3">
    <source>
        <dbReference type="Proteomes" id="UP000193669"/>
    </source>
</evidence>
<evidence type="ECO:0000256" key="1">
    <source>
        <dbReference type="SAM" id="Phobius"/>
    </source>
</evidence>
<proteinExistence type="predicted"/>
<feature type="transmembrane region" description="Helical" evidence="1">
    <location>
        <begin position="216"/>
        <end position="235"/>
    </location>
</feature>
<sequence>MKKSISMFLSHIGKFQSFLCLILIFVYILNNLFSFNISLKEDNFFNILVMLIYFFSSLFYIFKYKPMKVENIKKSVDYKKIISLIREFEYTISLTVITSTIYRFCKMLNILPKIIVENSAGITNLIILIITIRLYFYVLSIIVGLKIWVLLLLIIVAIPLVYLIGVFDIGWWALVSGLMIIWNFINSKDFVTLLNKGEEVSKIPKKLNYIWQRNKLIFYLVTTLIYLVLIISGLFEEKGISVLDRANIRLKTFGLFMMALIFVFVIVLSLIYLYNHFKMLRRIVDKRKDNWFFSKLIKVIEFYTYYHKYIINLNTKKNKRSKTHV</sequence>
<dbReference type="Proteomes" id="UP000193669">
    <property type="component" value="Unassembled WGS sequence"/>
</dbReference>
<feature type="transmembrane region" description="Helical" evidence="1">
    <location>
        <begin position="122"/>
        <end position="140"/>
    </location>
</feature>
<name>A0A1X1H9M0_STROR</name>
<organism evidence="2 3">
    <name type="scientific">Streptococcus oralis subsp. oralis</name>
    <dbReference type="NCBI Taxonomy" id="1891914"/>
    <lineage>
        <taxon>Bacteria</taxon>
        <taxon>Bacillati</taxon>
        <taxon>Bacillota</taxon>
        <taxon>Bacilli</taxon>
        <taxon>Lactobacillales</taxon>
        <taxon>Streptococcaceae</taxon>
        <taxon>Streptococcus</taxon>
    </lineage>
</organism>
<comment type="caution">
    <text evidence="2">The sequence shown here is derived from an EMBL/GenBank/DDBJ whole genome shotgun (WGS) entry which is preliminary data.</text>
</comment>
<dbReference type="AlphaFoldDB" id="A0A1X1H9M0"/>
<dbReference type="EMBL" id="NCUK01000012">
    <property type="protein sequence ID" value="ORO56914.1"/>
    <property type="molecule type" value="Genomic_DNA"/>
</dbReference>
<keyword evidence="1" id="KW-1133">Transmembrane helix</keyword>
<keyword evidence="1" id="KW-0472">Membrane</keyword>
<dbReference type="RefSeq" id="WP_084877504.1">
    <property type="nucleotide sequence ID" value="NZ_NCUK01000012.1"/>
</dbReference>